<dbReference type="EMBL" id="QUNF01000001">
    <property type="protein sequence ID" value="REG94605.1"/>
    <property type="molecule type" value="Genomic_DNA"/>
</dbReference>
<dbReference type="Proteomes" id="UP000256405">
    <property type="component" value="Unassembled WGS sequence"/>
</dbReference>
<dbReference type="OrthoDB" id="1646880at2"/>
<dbReference type="PROSITE" id="PS50110">
    <property type="entry name" value="RESPONSE_REGULATORY"/>
    <property type="match status" value="1"/>
</dbReference>
<evidence type="ECO:0000259" key="3">
    <source>
        <dbReference type="PROSITE" id="PS50930"/>
    </source>
</evidence>
<name>A0A3E0E8P1_9BACT</name>
<gene>
    <name evidence="4" type="ORF">C8N25_101441</name>
</gene>
<reference evidence="4 5" key="1">
    <citation type="submission" date="2018-08" db="EMBL/GenBank/DDBJ databases">
        <title>Genomic Encyclopedia of Archaeal and Bacterial Type Strains, Phase II (KMG-II): from individual species to whole genera.</title>
        <authorList>
            <person name="Goeker M."/>
        </authorList>
    </citation>
    <scope>NUCLEOTIDE SEQUENCE [LARGE SCALE GENOMIC DNA]</scope>
    <source>
        <strain evidence="4 5">DSM 15986</strain>
    </source>
</reference>
<feature type="domain" description="Response regulatory" evidence="2">
    <location>
        <begin position="3"/>
        <end position="116"/>
    </location>
</feature>
<dbReference type="InterPro" id="IPR007492">
    <property type="entry name" value="LytTR_DNA-bd_dom"/>
</dbReference>
<dbReference type="Gene3D" id="3.40.50.2300">
    <property type="match status" value="1"/>
</dbReference>
<keyword evidence="1" id="KW-0597">Phosphoprotein</keyword>
<evidence type="ECO:0000313" key="5">
    <source>
        <dbReference type="Proteomes" id="UP000256405"/>
    </source>
</evidence>
<dbReference type="InterPro" id="IPR046947">
    <property type="entry name" value="LytR-like"/>
</dbReference>
<dbReference type="SMART" id="SM00448">
    <property type="entry name" value="REC"/>
    <property type="match status" value="1"/>
</dbReference>
<dbReference type="SUPFAM" id="SSF52172">
    <property type="entry name" value="CheY-like"/>
    <property type="match status" value="1"/>
</dbReference>
<comment type="caution">
    <text evidence="4">The sequence shown here is derived from an EMBL/GenBank/DDBJ whole genome shotgun (WGS) entry which is preliminary data.</text>
</comment>
<evidence type="ECO:0000313" key="4">
    <source>
        <dbReference type="EMBL" id="REG94605.1"/>
    </source>
</evidence>
<proteinExistence type="predicted"/>
<dbReference type="RefSeq" id="WP_086541984.1">
    <property type="nucleotide sequence ID" value="NZ_MSSW01000040.1"/>
</dbReference>
<feature type="modified residue" description="4-aspartylphosphate" evidence="1">
    <location>
        <position position="55"/>
    </location>
</feature>
<dbReference type="Pfam" id="PF04397">
    <property type="entry name" value="LytTR"/>
    <property type="match status" value="1"/>
</dbReference>
<protein>
    <submittedName>
        <fullName evidence="4">LytTR family two component transcriptional regulator</fullName>
    </submittedName>
</protein>
<dbReference type="GO" id="GO:0003677">
    <property type="term" value="F:DNA binding"/>
    <property type="evidence" value="ECO:0007669"/>
    <property type="project" value="InterPro"/>
</dbReference>
<feature type="domain" description="HTH LytTR-type" evidence="3">
    <location>
        <begin position="138"/>
        <end position="239"/>
    </location>
</feature>
<evidence type="ECO:0000256" key="1">
    <source>
        <dbReference type="PROSITE-ProRule" id="PRU00169"/>
    </source>
</evidence>
<dbReference type="Pfam" id="PF00072">
    <property type="entry name" value="Response_reg"/>
    <property type="match status" value="1"/>
</dbReference>
<dbReference type="InterPro" id="IPR001789">
    <property type="entry name" value="Sig_transdc_resp-reg_receiver"/>
</dbReference>
<dbReference type="PANTHER" id="PTHR37299:SF1">
    <property type="entry name" value="STAGE 0 SPORULATION PROTEIN A HOMOLOG"/>
    <property type="match status" value="1"/>
</dbReference>
<organism evidence="4 5">
    <name type="scientific">Algoriphagus antarcticus</name>
    <dbReference type="NCBI Taxonomy" id="238540"/>
    <lineage>
        <taxon>Bacteria</taxon>
        <taxon>Pseudomonadati</taxon>
        <taxon>Bacteroidota</taxon>
        <taxon>Cytophagia</taxon>
        <taxon>Cytophagales</taxon>
        <taxon>Cyclobacteriaceae</taxon>
        <taxon>Algoriphagus</taxon>
    </lineage>
</organism>
<dbReference type="AlphaFoldDB" id="A0A3E0E8P1"/>
<dbReference type="Gene3D" id="2.40.50.1020">
    <property type="entry name" value="LytTr DNA-binding domain"/>
    <property type="match status" value="1"/>
</dbReference>
<dbReference type="PROSITE" id="PS50930">
    <property type="entry name" value="HTH_LYTTR"/>
    <property type="match status" value="1"/>
</dbReference>
<dbReference type="InterPro" id="IPR011006">
    <property type="entry name" value="CheY-like_superfamily"/>
</dbReference>
<sequence>MIRVVIIDDEPKAIISLEWELKQSGKSVEVVGRFVEAEKALKEVESLQPDCIFLDIQMPGLDGFKFLEHFPNRNFEVIFVTAHAEHAIQAIRERAFDYLLKPVDSSDLESLLDRIQGNLIKQSINSPSINSAFEKEKIAINLDDQLILLDPDEVIYCESEGSYSYIHTINGGKLLVSKRLKLLVNLFSKFRFYRIHHSFLVNLEKVKSYEKSTGKVKLIDGISLPVSRLKKAGFTESLK</sequence>
<accession>A0A3E0E8P1</accession>
<dbReference type="PANTHER" id="PTHR37299">
    <property type="entry name" value="TRANSCRIPTIONAL REGULATOR-RELATED"/>
    <property type="match status" value="1"/>
</dbReference>
<dbReference type="SMART" id="SM00850">
    <property type="entry name" value="LytTR"/>
    <property type="match status" value="1"/>
</dbReference>
<keyword evidence="5" id="KW-1185">Reference proteome</keyword>
<evidence type="ECO:0000259" key="2">
    <source>
        <dbReference type="PROSITE" id="PS50110"/>
    </source>
</evidence>
<dbReference type="GO" id="GO:0000156">
    <property type="term" value="F:phosphorelay response regulator activity"/>
    <property type="evidence" value="ECO:0007669"/>
    <property type="project" value="InterPro"/>
</dbReference>